<feature type="compositionally biased region" description="Pro residues" evidence="1">
    <location>
        <begin position="147"/>
        <end position="159"/>
    </location>
</feature>
<dbReference type="OrthoDB" id="5397978at2759"/>
<feature type="compositionally biased region" description="Pro residues" evidence="1">
    <location>
        <begin position="112"/>
        <end position="123"/>
    </location>
</feature>
<organism evidence="2 3">
    <name type="scientific">Choiromyces venosus 120613-1</name>
    <dbReference type="NCBI Taxonomy" id="1336337"/>
    <lineage>
        <taxon>Eukaryota</taxon>
        <taxon>Fungi</taxon>
        <taxon>Dikarya</taxon>
        <taxon>Ascomycota</taxon>
        <taxon>Pezizomycotina</taxon>
        <taxon>Pezizomycetes</taxon>
        <taxon>Pezizales</taxon>
        <taxon>Tuberaceae</taxon>
        <taxon>Choiromyces</taxon>
    </lineage>
</organism>
<feature type="region of interest" description="Disordered" evidence="1">
    <location>
        <begin position="30"/>
        <end position="161"/>
    </location>
</feature>
<evidence type="ECO:0000313" key="2">
    <source>
        <dbReference type="EMBL" id="RPB05339.1"/>
    </source>
</evidence>
<reference evidence="2 3" key="1">
    <citation type="journal article" date="2018" name="Nat. Ecol. Evol.">
        <title>Pezizomycetes genomes reveal the molecular basis of ectomycorrhizal truffle lifestyle.</title>
        <authorList>
            <person name="Murat C."/>
            <person name="Payen T."/>
            <person name="Noel B."/>
            <person name="Kuo A."/>
            <person name="Morin E."/>
            <person name="Chen J."/>
            <person name="Kohler A."/>
            <person name="Krizsan K."/>
            <person name="Balestrini R."/>
            <person name="Da Silva C."/>
            <person name="Montanini B."/>
            <person name="Hainaut M."/>
            <person name="Levati E."/>
            <person name="Barry K.W."/>
            <person name="Belfiori B."/>
            <person name="Cichocki N."/>
            <person name="Clum A."/>
            <person name="Dockter R.B."/>
            <person name="Fauchery L."/>
            <person name="Guy J."/>
            <person name="Iotti M."/>
            <person name="Le Tacon F."/>
            <person name="Lindquist E.A."/>
            <person name="Lipzen A."/>
            <person name="Malagnac F."/>
            <person name="Mello A."/>
            <person name="Molinier V."/>
            <person name="Miyauchi S."/>
            <person name="Poulain J."/>
            <person name="Riccioni C."/>
            <person name="Rubini A."/>
            <person name="Sitrit Y."/>
            <person name="Splivallo R."/>
            <person name="Traeger S."/>
            <person name="Wang M."/>
            <person name="Zifcakova L."/>
            <person name="Wipf D."/>
            <person name="Zambonelli A."/>
            <person name="Paolocci F."/>
            <person name="Nowrousian M."/>
            <person name="Ottonello S."/>
            <person name="Baldrian P."/>
            <person name="Spatafora J.W."/>
            <person name="Henrissat B."/>
            <person name="Nagy L.G."/>
            <person name="Aury J.M."/>
            <person name="Wincker P."/>
            <person name="Grigoriev I.V."/>
            <person name="Bonfante P."/>
            <person name="Martin F.M."/>
        </authorList>
    </citation>
    <scope>NUCLEOTIDE SEQUENCE [LARGE SCALE GENOMIC DNA]</scope>
    <source>
        <strain evidence="2 3">120613-1</strain>
    </source>
</reference>
<gene>
    <name evidence="2" type="ORF">L873DRAFT_1662627</name>
</gene>
<dbReference type="EMBL" id="ML120353">
    <property type="protein sequence ID" value="RPB05339.1"/>
    <property type="molecule type" value="Genomic_DNA"/>
</dbReference>
<evidence type="ECO:0000256" key="1">
    <source>
        <dbReference type="SAM" id="MobiDB-lite"/>
    </source>
</evidence>
<proteinExistence type="predicted"/>
<dbReference type="Proteomes" id="UP000276215">
    <property type="component" value="Unassembled WGS sequence"/>
</dbReference>
<name>A0A3N4K7K8_9PEZI</name>
<sequence>MWCLVAGYDALARAAHFVRKIKQGRQGISALPQRASDFPAYESSHRHRAPASSSSRNQPPIPEPAVHFEEDLDPDMSPPRYRNPGAYVPDRRDQDARPPLPRRNSHPRFARAPPPAPNPPPLGPHRQNPLRGGGEDRGYDYDSDVPAPAPAAPPPPPRYASPVPSVARQIFAIVYRRSPADAGVEIRPASISSSFEGLQRQARSHWNLPELRLFGNVDGLKMNLNSQSDLEAYVKLCEGTVRLIVEVE</sequence>
<dbReference type="AlphaFoldDB" id="A0A3N4K7K8"/>
<accession>A0A3N4K7K8</accession>
<keyword evidence="3" id="KW-1185">Reference proteome</keyword>
<evidence type="ECO:0000313" key="3">
    <source>
        <dbReference type="Proteomes" id="UP000276215"/>
    </source>
</evidence>
<protein>
    <submittedName>
        <fullName evidence="2">Uncharacterized protein</fullName>
    </submittedName>
</protein>